<evidence type="ECO:0000256" key="12">
    <source>
        <dbReference type="SAM" id="Phobius"/>
    </source>
</evidence>
<dbReference type="InterPro" id="IPR036890">
    <property type="entry name" value="HATPase_C_sf"/>
</dbReference>
<dbReference type="InterPro" id="IPR050640">
    <property type="entry name" value="Bact_2-comp_sensor_kinase"/>
</dbReference>
<keyword evidence="7" id="KW-0547">Nucleotide-binding</keyword>
<keyword evidence="5" id="KW-0597">Phosphoprotein</keyword>
<sequence>MIRFRKLSLIRQIVYLSLFMLFILLVSYVISSLIAKRIIEAKVTESVSRIFLQVEEKMNSFDSDMEGISTFLFYSPTVQAYLGSDDVLTRILKNQEVLSVFANTISLKENIRGIQLYDKDGSYMASVGIGSMQSVDAPVESFEYSNLIDIPISDARDSKRSFYAITAPIYKLDSNRLVTGFMGVGRFFMDATNFSPILKSAKVTASSQVMLLDRNNRTIASEGKLVDQDAFVPGEWQNNGRYIVQTITLPRSGWKLISLIPRGELLADLDTVKRFNIFSYAVMICILCFFLFIFFTRIVKPIKELMDFMKAYPRKGGESRFEVTHHNEIGVLGTNLNKMLDDIDSLSKEVQSTQARMYEIELTKKQMEISAFRNQINPHFLYNTLESIRAVALYHDVEPIADISGSLSSMFRYAVKGSNFVTVREEIAHAGEYANIIDFRFRGRFKIVIDAEEDVLEERMLKMLLQPIVENAVFHGLERKIGSGAVHIKACRIDRGRLMFSVSDDGYGMDEHQYAKQLDKLRRYNEPGHWSSDDEKGIGLLNIYRRIKLFYGDEAELRLESRLHEGTTVSVAFPASADDEQGEER</sequence>
<dbReference type="Pfam" id="PF02518">
    <property type="entry name" value="HATPase_c"/>
    <property type="match status" value="1"/>
</dbReference>
<keyword evidence="10" id="KW-0902">Two-component regulatory system</keyword>
<evidence type="ECO:0000256" key="4">
    <source>
        <dbReference type="ARBA" id="ARBA00022475"/>
    </source>
</evidence>
<dbReference type="EC" id="2.7.13.3" evidence="3"/>
<comment type="subcellular location">
    <subcellularLocation>
        <location evidence="2">Cell membrane</location>
        <topology evidence="2">Multi-pass membrane protein</topology>
    </subcellularLocation>
</comment>
<keyword evidence="6" id="KW-0808">Transferase</keyword>
<keyword evidence="9" id="KW-0067">ATP-binding</keyword>
<evidence type="ECO:0000313" key="16">
    <source>
        <dbReference type="Proteomes" id="UP000632125"/>
    </source>
</evidence>
<feature type="transmembrane region" description="Helical" evidence="12">
    <location>
        <begin position="277"/>
        <end position="299"/>
    </location>
</feature>
<keyword evidence="16" id="KW-1185">Reference proteome</keyword>
<name>A0A927CKV3_9BACL</name>
<organism evidence="15 16">
    <name type="scientific">Paenibacillus arenilitoris</name>
    <dbReference type="NCBI Taxonomy" id="2772299"/>
    <lineage>
        <taxon>Bacteria</taxon>
        <taxon>Bacillati</taxon>
        <taxon>Bacillota</taxon>
        <taxon>Bacilli</taxon>
        <taxon>Bacillales</taxon>
        <taxon>Paenibacillaceae</taxon>
        <taxon>Paenibacillus</taxon>
    </lineage>
</organism>
<feature type="domain" description="HAMP" evidence="14">
    <location>
        <begin position="296"/>
        <end position="348"/>
    </location>
</feature>
<evidence type="ECO:0000256" key="5">
    <source>
        <dbReference type="ARBA" id="ARBA00022553"/>
    </source>
</evidence>
<evidence type="ECO:0000256" key="11">
    <source>
        <dbReference type="ARBA" id="ARBA00023136"/>
    </source>
</evidence>
<feature type="transmembrane region" description="Helical" evidence="12">
    <location>
        <begin position="12"/>
        <end position="35"/>
    </location>
</feature>
<feature type="domain" description="Histidine kinase" evidence="13">
    <location>
        <begin position="457"/>
        <end position="577"/>
    </location>
</feature>
<gene>
    <name evidence="15" type="ORF">IDH41_08555</name>
</gene>
<comment type="catalytic activity">
    <reaction evidence="1">
        <text>ATP + protein L-histidine = ADP + protein N-phospho-L-histidine.</text>
        <dbReference type="EC" id="2.7.13.3"/>
    </reaction>
</comment>
<dbReference type="SUPFAM" id="SSF55874">
    <property type="entry name" value="ATPase domain of HSP90 chaperone/DNA topoisomerase II/histidine kinase"/>
    <property type="match status" value="1"/>
</dbReference>
<evidence type="ECO:0000256" key="9">
    <source>
        <dbReference type="ARBA" id="ARBA00022840"/>
    </source>
</evidence>
<reference evidence="15" key="1">
    <citation type="submission" date="2020-09" db="EMBL/GenBank/DDBJ databases">
        <title>A novel bacterium of genus Paenibacillus, isolated from South China Sea.</title>
        <authorList>
            <person name="Huang H."/>
            <person name="Mo K."/>
            <person name="Hu Y."/>
        </authorList>
    </citation>
    <scope>NUCLEOTIDE SEQUENCE</scope>
    <source>
        <strain evidence="15">IB182493</strain>
    </source>
</reference>
<evidence type="ECO:0000313" key="15">
    <source>
        <dbReference type="EMBL" id="MBD2868627.1"/>
    </source>
</evidence>
<dbReference type="EMBL" id="JACXIY010000010">
    <property type="protein sequence ID" value="MBD2868627.1"/>
    <property type="molecule type" value="Genomic_DNA"/>
</dbReference>
<evidence type="ECO:0000259" key="13">
    <source>
        <dbReference type="PROSITE" id="PS50109"/>
    </source>
</evidence>
<evidence type="ECO:0000256" key="2">
    <source>
        <dbReference type="ARBA" id="ARBA00004651"/>
    </source>
</evidence>
<keyword evidence="11 12" id="KW-0472">Membrane</keyword>
<dbReference type="InterPro" id="IPR003594">
    <property type="entry name" value="HATPase_dom"/>
</dbReference>
<dbReference type="Gene3D" id="6.10.340.10">
    <property type="match status" value="1"/>
</dbReference>
<dbReference type="InterPro" id="IPR010559">
    <property type="entry name" value="Sig_transdc_His_kin_internal"/>
</dbReference>
<evidence type="ECO:0000256" key="8">
    <source>
        <dbReference type="ARBA" id="ARBA00022777"/>
    </source>
</evidence>
<comment type="caution">
    <text evidence="15">The sequence shown here is derived from an EMBL/GenBank/DDBJ whole genome shotgun (WGS) entry which is preliminary data.</text>
</comment>
<keyword evidence="12" id="KW-0812">Transmembrane</keyword>
<dbReference type="GO" id="GO:0005886">
    <property type="term" value="C:plasma membrane"/>
    <property type="evidence" value="ECO:0007669"/>
    <property type="project" value="UniProtKB-SubCell"/>
</dbReference>
<dbReference type="Gene3D" id="3.30.565.10">
    <property type="entry name" value="Histidine kinase-like ATPase, C-terminal domain"/>
    <property type="match status" value="1"/>
</dbReference>
<keyword evidence="4" id="KW-1003">Cell membrane</keyword>
<protein>
    <recommendedName>
        <fullName evidence="3">histidine kinase</fullName>
        <ecNumber evidence="3">2.7.13.3</ecNumber>
    </recommendedName>
</protein>
<dbReference type="GO" id="GO:0005524">
    <property type="term" value="F:ATP binding"/>
    <property type="evidence" value="ECO:0007669"/>
    <property type="project" value="UniProtKB-KW"/>
</dbReference>
<accession>A0A927CKV3</accession>
<dbReference type="GO" id="GO:0000155">
    <property type="term" value="F:phosphorelay sensor kinase activity"/>
    <property type="evidence" value="ECO:0007669"/>
    <property type="project" value="InterPro"/>
</dbReference>
<evidence type="ECO:0000256" key="6">
    <source>
        <dbReference type="ARBA" id="ARBA00022679"/>
    </source>
</evidence>
<evidence type="ECO:0000256" key="10">
    <source>
        <dbReference type="ARBA" id="ARBA00023012"/>
    </source>
</evidence>
<evidence type="ECO:0000256" key="3">
    <source>
        <dbReference type="ARBA" id="ARBA00012438"/>
    </source>
</evidence>
<dbReference type="Pfam" id="PF06580">
    <property type="entry name" value="His_kinase"/>
    <property type="match status" value="1"/>
</dbReference>
<dbReference type="PANTHER" id="PTHR34220">
    <property type="entry name" value="SENSOR HISTIDINE KINASE YPDA"/>
    <property type="match status" value="1"/>
</dbReference>
<dbReference type="SMART" id="SM00387">
    <property type="entry name" value="HATPase_c"/>
    <property type="match status" value="1"/>
</dbReference>
<dbReference type="Proteomes" id="UP000632125">
    <property type="component" value="Unassembled WGS sequence"/>
</dbReference>
<evidence type="ECO:0000256" key="1">
    <source>
        <dbReference type="ARBA" id="ARBA00000085"/>
    </source>
</evidence>
<dbReference type="PROSITE" id="PS50109">
    <property type="entry name" value="HIS_KIN"/>
    <property type="match status" value="1"/>
</dbReference>
<dbReference type="PROSITE" id="PS50885">
    <property type="entry name" value="HAMP"/>
    <property type="match status" value="1"/>
</dbReference>
<dbReference type="PANTHER" id="PTHR34220:SF7">
    <property type="entry name" value="SENSOR HISTIDINE KINASE YPDA"/>
    <property type="match status" value="1"/>
</dbReference>
<proteinExistence type="predicted"/>
<keyword evidence="8 15" id="KW-0418">Kinase</keyword>
<dbReference type="SUPFAM" id="SSF158472">
    <property type="entry name" value="HAMP domain-like"/>
    <property type="match status" value="1"/>
</dbReference>
<dbReference type="InterPro" id="IPR003660">
    <property type="entry name" value="HAMP_dom"/>
</dbReference>
<dbReference type="RefSeq" id="WP_190860040.1">
    <property type="nucleotide sequence ID" value="NZ_JACXIY010000010.1"/>
</dbReference>
<dbReference type="AlphaFoldDB" id="A0A927CKV3"/>
<evidence type="ECO:0000256" key="7">
    <source>
        <dbReference type="ARBA" id="ARBA00022741"/>
    </source>
</evidence>
<dbReference type="InterPro" id="IPR005467">
    <property type="entry name" value="His_kinase_dom"/>
</dbReference>
<evidence type="ECO:0000259" key="14">
    <source>
        <dbReference type="PROSITE" id="PS50885"/>
    </source>
</evidence>
<keyword evidence="12" id="KW-1133">Transmembrane helix</keyword>